<feature type="chain" id="PRO_5044268825" description="TauD/TfdA-like domain-containing protein" evidence="2">
    <location>
        <begin position="20"/>
        <end position="379"/>
    </location>
</feature>
<evidence type="ECO:0000256" key="1">
    <source>
        <dbReference type="SAM" id="MobiDB-lite"/>
    </source>
</evidence>
<dbReference type="AlphaFoldDB" id="A0AB34IL08"/>
<organism evidence="3 4">
    <name type="scientific">Prymnesium parvum</name>
    <name type="common">Toxic golden alga</name>
    <dbReference type="NCBI Taxonomy" id="97485"/>
    <lineage>
        <taxon>Eukaryota</taxon>
        <taxon>Haptista</taxon>
        <taxon>Haptophyta</taxon>
        <taxon>Prymnesiophyceae</taxon>
        <taxon>Prymnesiales</taxon>
        <taxon>Prymnesiaceae</taxon>
        <taxon>Prymnesium</taxon>
    </lineage>
</organism>
<evidence type="ECO:0000313" key="3">
    <source>
        <dbReference type="EMBL" id="KAL1499817.1"/>
    </source>
</evidence>
<protein>
    <recommendedName>
        <fullName evidence="5">TauD/TfdA-like domain-containing protein</fullName>
    </recommendedName>
</protein>
<proteinExistence type="predicted"/>
<keyword evidence="2" id="KW-0732">Signal</keyword>
<accession>A0AB34IL08</accession>
<feature type="signal peptide" evidence="2">
    <location>
        <begin position="1"/>
        <end position="19"/>
    </location>
</feature>
<reference evidence="3 4" key="1">
    <citation type="journal article" date="2024" name="Science">
        <title>Giant polyketide synthase enzymes in the biosynthesis of giant marine polyether toxins.</title>
        <authorList>
            <person name="Fallon T.R."/>
            <person name="Shende V.V."/>
            <person name="Wierzbicki I.H."/>
            <person name="Pendleton A.L."/>
            <person name="Watervoot N.F."/>
            <person name="Auber R.P."/>
            <person name="Gonzalez D.J."/>
            <person name="Wisecaver J.H."/>
            <person name="Moore B.S."/>
        </authorList>
    </citation>
    <scope>NUCLEOTIDE SEQUENCE [LARGE SCALE GENOMIC DNA]</scope>
    <source>
        <strain evidence="3 4">12B1</strain>
    </source>
</reference>
<evidence type="ECO:0000256" key="2">
    <source>
        <dbReference type="SAM" id="SignalP"/>
    </source>
</evidence>
<feature type="region of interest" description="Disordered" evidence="1">
    <location>
        <begin position="34"/>
        <end position="56"/>
    </location>
</feature>
<dbReference type="Proteomes" id="UP001515480">
    <property type="component" value="Unassembled WGS sequence"/>
</dbReference>
<keyword evidence="4" id="KW-1185">Reference proteome</keyword>
<comment type="caution">
    <text evidence="3">The sequence shown here is derived from an EMBL/GenBank/DDBJ whole genome shotgun (WGS) entry which is preliminary data.</text>
</comment>
<sequence>MRSHLLLALAALRLADGCARLGWATSPGASHAPIPLRCPSGHPPRSPPAQMSSSREVPLGQAAVRSLYSEQKARAEEKGARAARYRQLMDALMWPFFVLQDHVGWTPRLQPHDIGVISLERELTADALARLLRHEACAVHVRGFCSPRVCERIEATLSQSAAFNPWEINRKGSSGVRSEVDKVGVVSGEALDSFDSFAEYLDAAKALDELLPGELNPFEQLRKTLDAVHPQGCRVNQIVRGRPMPQGTFRRMFSSAGLVHADTGSLLSASAGEFSANVYIKTPRGKGALNVYPAQQYSLAELPAIYALSRAQEGAYSSNAQEYLRKALPLKRSIDIEDGDLILINTGRFHEVEAYSEGYRLSGQCWISYVKDRPLYIWV</sequence>
<gene>
    <name evidence="3" type="ORF">AB1Y20_012502</name>
</gene>
<evidence type="ECO:0000313" key="4">
    <source>
        <dbReference type="Proteomes" id="UP001515480"/>
    </source>
</evidence>
<name>A0AB34IL08_PRYPA</name>
<evidence type="ECO:0008006" key="5">
    <source>
        <dbReference type="Google" id="ProtNLM"/>
    </source>
</evidence>
<dbReference type="EMBL" id="JBGBPQ010000024">
    <property type="protein sequence ID" value="KAL1499817.1"/>
    <property type="molecule type" value="Genomic_DNA"/>
</dbReference>